<proteinExistence type="predicted"/>
<evidence type="ECO:0000313" key="6">
    <source>
        <dbReference type="Proteomes" id="UP001589605"/>
    </source>
</evidence>
<dbReference type="Pfam" id="PF07940">
    <property type="entry name" value="Hepar_II_III_C"/>
    <property type="match status" value="1"/>
</dbReference>
<comment type="caution">
    <text evidence="5">The sequence shown here is derived from an EMBL/GenBank/DDBJ whole genome shotgun (WGS) entry which is preliminary data.</text>
</comment>
<accession>A0ABV5F3J4</accession>
<dbReference type="Proteomes" id="UP001589605">
    <property type="component" value="Unassembled WGS sequence"/>
</dbReference>
<dbReference type="RefSeq" id="WP_382383413.1">
    <property type="nucleotide sequence ID" value="NZ_JBHMEZ010000012.1"/>
</dbReference>
<dbReference type="InterPro" id="IPR008929">
    <property type="entry name" value="Chondroitin_lyas"/>
</dbReference>
<feature type="signal peptide" evidence="2">
    <location>
        <begin position="1"/>
        <end position="22"/>
    </location>
</feature>
<keyword evidence="6" id="KW-1185">Reference proteome</keyword>
<dbReference type="SUPFAM" id="SSF48230">
    <property type="entry name" value="Chondroitin AC/alginate lyase"/>
    <property type="match status" value="1"/>
</dbReference>
<feature type="domain" description="Heparinase II/III-like C-terminal" evidence="3">
    <location>
        <begin position="492"/>
        <end position="562"/>
    </location>
</feature>
<dbReference type="EMBL" id="JBHMEZ010000012">
    <property type="protein sequence ID" value="MFB9054021.1"/>
    <property type="molecule type" value="Genomic_DNA"/>
</dbReference>
<keyword evidence="2" id="KW-0732">Signal</keyword>
<reference evidence="5 6" key="1">
    <citation type="submission" date="2024-09" db="EMBL/GenBank/DDBJ databases">
        <authorList>
            <person name="Sun Q."/>
            <person name="Mori K."/>
        </authorList>
    </citation>
    <scope>NUCLEOTIDE SEQUENCE [LARGE SCALE GENOMIC DNA]</scope>
    <source>
        <strain evidence="5 6">CECT 8286</strain>
    </source>
</reference>
<dbReference type="InterPro" id="IPR012480">
    <property type="entry name" value="Hepar_II_III_C"/>
</dbReference>
<evidence type="ECO:0000256" key="2">
    <source>
        <dbReference type="SAM" id="SignalP"/>
    </source>
</evidence>
<evidence type="ECO:0000256" key="1">
    <source>
        <dbReference type="ARBA" id="ARBA00004196"/>
    </source>
</evidence>
<evidence type="ECO:0000313" key="5">
    <source>
        <dbReference type="EMBL" id="MFB9054021.1"/>
    </source>
</evidence>
<dbReference type="Gene3D" id="2.70.98.70">
    <property type="match status" value="1"/>
</dbReference>
<protein>
    <submittedName>
        <fullName evidence="5">Heparinase II/III family protein</fullName>
    </submittedName>
</protein>
<feature type="domain" description="Endo-acting ulvan lyase 2nd" evidence="4">
    <location>
        <begin position="334"/>
        <end position="423"/>
    </location>
</feature>
<dbReference type="InterPro" id="IPR058849">
    <property type="entry name" value="Ulvan_lyase_2nd"/>
</dbReference>
<evidence type="ECO:0000259" key="4">
    <source>
        <dbReference type="Pfam" id="PF26377"/>
    </source>
</evidence>
<dbReference type="Pfam" id="PF26377">
    <property type="entry name" value="Ulvan_lyase_2nd"/>
    <property type="match status" value="1"/>
</dbReference>
<evidence type="ECO:0000259" key="3">
    <source>
        <dbReference type="Pfam" id="PF07940"/>
    </source>
</evidence>
<dbReference type="Gene3D" id="1.50.10.100">
    <property type="entry name" value="Chondroitin AC/alginate lyase"/>
    <property type="match status" value="1"/>
</dbReference>
<feature type="chain" id="PRO_5046476177" evidence="2">
    <location>
        <begin position="23"/>
        <end position="930"/>
    </location>
</feature>
<organism evidence="5 6">
    <name type="scientific">Formosa undariae</name>
    <dbReference type="NCBI Taxonomy" id="1325436"/>
    <lineage>
        <taxon>Bacteria</taxon>
        <taxon>Pseudomonadati</taxon>
        <taxon>Bacteroidota</taxon>
        <taxon>Flavobacteriia</taxon>
        <taxon>Flavobacteriales</taxon>
        <taxon>Flavobacteriaceae</taxon>
        <taxon>Formosa</taxon>
    </lineage>
</organism>
<comment type="subcellular location">
    <subcellularLocation>
        <location evidence="1">Cell envelope</location>
    </subcellularLocation>
</comment>
<gene>
    <name evidence="5" type="ORF">ACFFVB_13115</name>
</gene>
<sequence length="930" mass="106438">MKLKYHVFIVFCFVLCSEFLFAQDSQHPRIYITNEAKSDFLQSIEQVDWKKELVEEKKANLEKYFGFCEKDPNWLVSRLQMNWNTKHDKVYLKGGDFSHSEGSAPVPTVRYSGTRDWATDYMSPKLEEVQPYLDDPKGLYLEHKTTHKKEWIHPSKAGFTIEKINEQIMRIAEDASFLYWLTGEKEYAELAAPIFLTYMDGMFYRDAPIDLNNTIQQKVSGLATFEVIHEGIVVSLVTTYDFLFDYFKSNHTSLDRTVAVFQKWGDQIITNGIPDNNWNLFQARFLTYIGLVLDTNTTYKNGKGKEYFLDHTFTTSTDRQLAIKESLLVYDYDTGIWPESPSYSVHVITTLLRIFTLLDHATNNNEFLNYPIIEKAALASFQYLFPNGYTIGFGDADHNILPPENFELLISNYQKYNETEKEALISGLLSNMISDDLYTRKAKDFFQLFFYVDELKTDHNIAEASLESLTSPTFYAPNVSLFNQRMGIGDDAMMVSTVGSYGNHAHSNGISIELYANNYVLGPDSGKGPSYWHPTFRNYYARMPAHNTVIVDGKSNYNNMRTYHPFQLDHSFPKSGETSNFNTVTYSKVSFVEPETGSDQQRFSALIKSNAGKSYMVDVFRSRKQEEGEQKHEYIYHNIGQTLDVFDGNNQALKFQTTEELSSKQGDLVGYDFFTDKLKTKTSGDARAIFSVKREGKPTQFTKLWVKGSKDQVIYKVKSPKSNALSEGTAPAELLDQPLPTLILKRQAAAWVNPFAVVFNPYVEGEINPIAQVTYTRFKGSPNTQVIDVVLNDKSTDRIVVNASTNDIATHNEFYQKGLLSIIRESEKSLDFMLLSGMTKFEKDGWNIIASAKPFTMSVERTAEGYVLQNNEPLTINMPYVKGKTSAELRLYKDGEIVDKRMGTKNRNNDNQLVFKLEKAYDKVVIYLMD</sequence>
<name>A0ABV5F3J4_9FLAO</name>